<feature type="domain" description="Ketoreductase" evidence="4">
    <location>
        <begin position="41"/>
        <end position="216"/>
    </location>
</feature>
<sequence length="279" mass="28445">MSADFISPSSTSPAPMNHESEIPVTLSSTPLPPHGPRFVGKRVLVTGGARGIGARTAERFAAEGASVAILDRLSEPGLAKAESIGAWFGEVDLADVESTQSATGAAIAALGGVDVLVNNAGVLEFASVLETTPEVWDRSLSINTRSMLLTTQVVARAMIEAGHGGAIVNLASMAGKSGGAGQVAYAASKSAVIALTRVTALELGEHGIRANALCPGYVLTEMGAATRTEEKVALWSSYSPLGRLGTPDDVAGLALFLASDDGSYLTGQAVNITGGMIMH</sequence>
<dbReference type="PRINTS" id="PR00080">
    <property type="entry name" value="SDRFAMILY"/>
</dbReference>
<dbReference type="InterPro" id="IPR036291">
    <property type="entry name" value="NAD(P)-bd_dom_sf"/>
</dbReference>
<evidence type="ECO:0000313" key="5">
    <source>
        <dbReference type="EMBL" id="GAA2237510.1"/>
    </source>
</evidence>
<dbReference type="PROSITE" id="PS00061">
    <property type="entry name" value="ADH_SHORT"/>
    <property type="match status" value="1"/>
</dbReference>
<comment type="similarity">
    <text evidence="1">Belongs to the short-chain dehydrogenases/reductases (SDR) family.</text>
</comment>
<dbReference type="InterPro" id="IPR057326">
    <property type="entry name" value="KR_dom"/>
</dbReference>
<evidence type="ECO:0000259" key="4">
    <source>
        <dbReference type="SMART" id="SM00822"/>
    </source>
</evidence>
<dbReference type="InterPro" id="IPR002347">
    <property type="entry name" value="SDR_fam"/>
</dbReference>
<dbReference type="PANTHER" id="PTHR42760">
    <property type="entry name" value="SHORT-CHAIN DEHYDROGENASES/REDUCTASES FAMILY MEMBER"/>
    <property type="match status" value="1"/>
</dbReference>
<dbReference type="SUPFAM" id="SSF51735">
    <property type="entry name" value="NAD(P)-binding Rossmann-fold domains"/>
    <property type="match status" value="1"/>
</dbReference>
<accession>A0ABP5QJ27</accession>
<dbReference type="Proteomes" id="UP001500929">
    <property type="component" value="Unassembled WGS sequence"/>
</dbReference>
<feature type="region of interest" description="Disordered" evidence="3">
    <location>
        <begin position="1"/>
        <end position="31"/>
    </location>
</feature>
<evidence type="ECO:0000256" key="2">
    <source>
        <dbReference type="ARBA" id="ARBA00023002"/>
    </source>
</evidence>
<dbReference type="Pfam" id="PF13561">
    <property type="entry name" value="adh_short_C2"/>
    <property type="match status" value="1"/>
</dbReference>
<evidence type="ECO:0000256" key="3">
    <source>
        <dbReference type="SAM" id="MobiDB-lite"/>
    </source>
</evidence>
<comment type="caution">
    <text evidence="5">The sequence shown here is derived from an EMBL/GenBank/DDBJ whole genome shotgun (WGS) entry which is preliminary data.</text>
</comment>
<name>A0ABP5QJ27_9MICO</name>
<protein>
    <submittedName>
        <fullName evidence="5">3-oxoacyl-ACP reductase FabG</fullName>
    </submittedName>
</protein>
<keyword evidence="2" id="KW-0560">Oxidoreductase</keyword>
<dbReference type="EMBL" id="BAAAQY010000006">
    <property type="protein sequence ID" value="GAA2237510.1"/>
    <property type="molecule type" value="Genomic_DNA"/>
</dbReference>
<evidence type="ECO:0000313" key="6">
    <source>
        <dbReference type="Proteomes" id="UP001500929"/>
    </source>
</evidence>
<keyword evidence="6" id="KW-1185">Reference proteome</keyword>
<dbReference type="SMART" id="SM00822">
    <property type="entry name" value="PKS_KR"/>
    <property type="match status" value="1"/>
</dbReference>
<dbReference type="InterPro" id="IPR020904">
    <property type="entry name" value="Sc_DH/Rdtase_CS"/>
</dbReference>
<proteinExistence type="inferred from homology"/>
<reference evidence="6" key="1">
    <citation type="journal article" date="2019" name="Int. J. Syst. Evol. Microbiol.">
        <title>The Global Catalogue of Microorganisms (GCM) 10K type strain sequencing project: providing services to taxonomists for standard genome sequencing and annotation.</title>
        <authorList>
            <consortium name="The Broad Institute Genomics Platform"/>
            <consortium name="The Broad Institute Genome Sequencing Center for Infectious Disease"/>
            <person name="Wu L."/>
            <person name="Ma J."/>
        </authorList>
    </citation>
    <scope>NUCLEOTIDE SEQUENCE [LARGE SCALE GENOMIC DNA]</scope>
    <source>
        <strain evidence="6">JCM 16117</strain>
    </source>
</reference>
<dbReference type="PRINTS" id="PR00081">
    <property type="entry name" value="GDHRDH"/>
</dbReference>
<dbReference type="Gene3D" id="3.40.50.720">
    <property type="entry name" value="NAD(P)-binding Rossmann-like Domain"/>
    <property type="match status" value="1"/>
</dbReference>
<gene>
    <name evidence="5" type="ORF">GCM10009851_23220</name>
</gene>
<dbReference type="CDD" id="cd05233">
    <property type="entry name" value="SDR_c"/>
    <property type="match status" value="1"/>
</dbReference>
<dbReference type="PANTHER" id="PTHR42760:SF133">
    <property type="entry name" value="3-OXOACYL-[ACYL-CARRIER-PROTEIN] REDUCTASE"/>
    <property type="match status" value="1"/>
</dbReference>
<organism evidence="5 6">
    <name type="scientific">Herbiconiux moechotypicola</name>
    <dbReference type="NCBI Taxonomy" id="637393"/>
    <lineage>
        <taxon>Bacteria</taxon>
        <taxon>Bacillati</taxon>
        <taxon>Actinomycetota</taxon>
        <taxon>Actinomycetes</taxon>
        <taxon>Micrococcales</taxon>
        <taxon>Microbacteriaceae</taxon>
        <taxon>Herbiconiux</taxon>
    </lineage>
</organism>
<evidence type="ECO:0000256" key="1">
    <source>
        <dbReference type="ARBA" id="ARBA00006484"/>
    </source>
</evidence>